<proteinExistence type="predicted"/>
<gene>
    <name evidence="2" type="ORF">HNQ93_000878</name>
</gene>
<accession>A0A7W9SYW4</accession>
<dbReference type="EMBL" id="JACHGG010000001">
    <property type="protein sequence ID" value="MBB6058048.1"/>
    <property type="molecule type" value="Genomic_DNA"/>
</dbReference>
<comment type="caution">
    <text evidence="2">The sequence shown here is derived from an EMBL/GenBank/DDBJ whole genome shotgun (WGS) entry which is preliminary data.</text>
</comment>
<evidence type="ECO:0000313" key="3">
    <source>
        <dbReference type="Proteomes" id="UP000532746"/>
    </source>
</evidence>
<evidence type="ECO:0000256" key="1">
    <source>
        <dbReference type="SAM" id="SignalP"/>
    </source>
</evidence>
<dbReference type="Proteomes" id="UP000532746">
    <property type="component" value="Unassembled WGS sequence"/>
</dbReference>
<keyword evidence="3" id="KW-1185">Reference proteome</keyword>
<keyword evidence="1" id="KW-0732">Signal</keyword>
<sequence>MKTTILRAVLLLSLYITAGRVAAQTAADTAQDRRLAQRVATQICEDLKLEDQKKSLQTLSSDQAKQLFVRLFTKVALGDEEIIAQITAAGPNSRAYGEQLGRKVGAVMLRDCPVSHPLLLRLGGEQLSKQQPISPEEAKVLKPVATAMCRDLQPRVAELKKLPTEKRREALTQAFQKNLKASAQELTKYYGADVFLDAERMKSIGMKLSALMAPDCPEAVVLFTEFAPKK</sequence>
<name>A0A7W9SYW4_9BACT</name>
<dbReference type="AlphaFoldDB" id="A0A7W9SYW4"/>
<evidence type="ECO:0000313" key="2">
    <source>
        <dbReference type="EMBL" id="MBB6058048.1"/>
    </source>
</evidence>
<protein>
    <submittedName>
        <fullName evidence="2">ABC-type transporter MlaC component</fullName>
    </submittedName>
</protein>
<reference evidence="2 3" key="1">
    <citation type="submission" date="2020-08" db="EMBL/GenBank/DDBJ databases">
        <title>Genomic Encyclopedia of Type Strains, Phase IV (KMG-IV): sequencing the most valuable type-strain genomes for metagenomic binning, comparative biology and taxonomic classification.</title>
        <authorList>
            <person name="Goeker M."/>
        </authorList>
    </citation>
    <scope>NUCLEOTIDE SEQUENCE [LARGE SCALE GENOMIC DNA]</scope>
    <source>
        <strain evidence="2 3">DSM 26718</strain>
    </source>
</reference>
<feature type="chain" id="PRO_5030661017" evidence="1">
    <location>
        <begin position="19"/>
        <end position="230"/>
    </location>
</feature>
<dbReference type="RefSeq" id="WP_183401780.1">
    <property type="nucleotide sequence ID" value="NZ_JACHGG010000001.1"/>
</dbReference>
<feature type="signal peptide" evidence="1">
    <location>
        <begin position="1"/>
        <end position="18"/>
    </location>
</feature>
<organism evidence="2 3">
    <name type="scientific">Hymenobacter luteus</name>
    <dbReference type="NCBI Taxonomy" id="1411122"/>
    <lineage>
        <taxon>Bacteria</taxon>
        <taxon>Pseudomonadati</taxon>
        <taxon>Bacteroidota</taxon>
        <taxon>Cytophagia</taxon>
        <taxon>Cytophagales</taxon>
        <taxon>Hymenobacteraceae</taxon>
        <taxon>Hymenobacter</taxon>
    </lineage>
</organism>